<sequence>MKSKKVSRLNFFFIALFDIKIIRYIGPKDEQLLQLFMPL</sequence>
<accession>A0A444ITI8</accession>
<keyword evidence="1" id="KW-0812">Transmembrane</keyword>
<gene>
    <name evidence="2" type="ORF">H206_01994</name>
</gene>
<feature type="transmembrane region" description="Helical" evidence="1">
    <location>
        <begin position="9"/>
        <end position="26"/>
    </location>
</feature>
<evidence type="ECO:0000313" key="3">
    <source>
        <dbReference type="Proteomes" id="UP000287853"/>
    </source>
</evidence>
<keyword evidence="1" id="KW-0472">Membrane</keyword>
<comment type="caution">
    <text evidence="2">The sequence shown here is derived from an EMBL/GenBank/DDBJ whole genome shotgun (WGS) entry which is preliminary data.</text>
</comment>
<dbReference type="Proteomes" id="UP000287853">
    <property type="component" value="Unassembled WGS sequence"/>
</dbReference>
<organism evidence="2 3">
    <name type="scientific">Candidatus Electrothrix aarhusensis</name>
    <dbReference type="NCBI Taxonomy" id="1859131"/>
    <lineage>
        <taxon>Bacteria</taxon>
        <taxon>Pseudomonadati</taxon>
        <taxon>Thermodesulfobacteriota</taxon>
        <taxon>Desulfobulbia</taxon>
        <taxon>Desulfobulbales</taxon>
        <taxon>Desulfobulbaceae</taxon>
        <taxon>Candidatus Electrothrix</taxon>
    </lineage>
</organism>
<evidence type="ECO:0000256" key="1">
    <source>
        <dbReference type="SAM" id="Phobius"/>
    </source>
</evidence>
<name>A0A444ITI8_9BACT</name>
<proteinExistence type="predicted"/>
<reference evidence="2 3" key="1">
    <citation type="submission" date="2017-01" db="EMBL/GenBank/DDBJ databases">
        <title>The cable genome- insights into the physiology and evolution of filamentous bacteria capable of sulfide oxidation via long distance electron transfer.</title>
        <authorList>
            <person name="Schreiber L."/>
            <person name="Bjerg J.T."/>
            <person name="Boggild A."/>
            <person name="Van De Vossenberg J."/>
            <person name="Meysman F."/>
            <person name="Nielsen L.P."/>
            <person name="Schramm A."/>
            <person name="Kjeldsen K.U."/>
        </authorList>
    </citation>
    <scope>NUCLEOTIDE SEQUENCE [LARGE SCALE GENOMIC DNA]</scope>
    <source>
        <strain evidence="2">MCF</strain>
    </source>
</reference>
<keyword evidence="3" id="KW-1185">Reference proteome</keyword>
<evidence type="ECO:0000313" key="2">
    <source>
        <dbReference type="EMBL" id="RWX44184.1"/>
    </source>
</evidence>
<dbReference type="AlphaFoldDB" id="A0A444ITI8"/>
<keyword evidence="1" id="KW-1133">Transmembrane helix</keyword>
<dbReference type="EMBL" id="MTKO01000100">
    <property type="protein sequence ID" value="RWX44184.1"/>
    <property type="molecule type" value="Genomic_DNA"/>
</dbReference>
<protein>
    <submittedName>
        <fullName evidence="2">Uncharacterized protein</fullName>
    </submittedName>
</protein>